<proteinExistence type="predicted"/>
<accession>A0A0R2CGM7</accession>
<dbReference type="Proteomes" id="UP000051131">
    <property type="component" value="Unassembled WGS sequence"/>
</dbReference>
<feature type="transmembrane region" description="Helical" evidence="1">
    <location>
        <begin position="13"/>
        <end position="33"/>
    </location>
</feature>
<sequence>MYFHPEKHKDLQIILRVVGIILLILSFLTFTTIFFKSPIYLSLIIIFDVVIIPIFPILSLSYIEN</sequence>
<name>A0A0R2CGM7_9LACO</name>
<dbReference type="EMBL" id="AYZE01000014">
    <property type="protein sequence ID" value="KRM90861.1"/>
    <property type="molecule type" value="Genomic_DNA"/>
</dbReference>
<protein>
    <submittedName>
        <fullName evidence="2">Uncharacterized protein</fullName>
    </submittedName>
</protein>
<comment type="caution">
    <text evidence="2">The sequence shown here is derived from an EMBL/GenBank/DDBJ whole genome shotgun (WGS) entry which is preliminary data.</text>
</comment>
<dbReference type="AlphaFoldDB" id="A0A0R2CGM7"/>
<gene>
    <name evidence="2" type="ORF">FC80_GL000855</name>
</gene>
<keyword evidence="3" id="KW-1185">Reference proteome</keyword>
<evidence type="ECO:0000256" key="1">
    <source>
        <dbReference type="SAM" id="Phobius"/>
    </source>
</evidence>
<evidence type="ECO:0000313" key="3">
    <source>
        <dbReference type="Proteomes" id="UP000051131"/>
    </source>
</evidence>
<feature type="transmembrane region" description="Helical" evidence="1">
    <location>
        <begin position="39"/>
        <end position="63"/>
    </location>
</feature>
<evidence type="ECO:0000313" key="2">
    <source>
        <dbReference type="EMBL" id="KRM90861.1"/>
    </source>
</evidence>
<organism evidence="2 3">
    <name type="scientific">Liquorilactobacillus cacaonum DSM 21116</name>
    <dbReference type="NCBI Taxonomy" id="1423729"/>
    <lineage>
        <taxon>Bacteria</taxon>
        <taxon>Bacillati</taxon>
        <taxon>Bacillota</taxon>
        <taxon>Bacilli</taxon>
        <taxon>Lactobacillales</taxon>
        <taxon>Lactobacillaceae</taxon>
        <taxon>Liquorilactobacillus</taxon>
    </lineage>
</organism>
<reference evidence="2 3" key="1">
    <citation type="journal article" date="2015" name="Genome Announc.">
        <title>Expanding the biotechnology potential of lactobacilli through comparative genomics of 213 strains and associated genera.</title>
        <authorList>
            <person name="Sun Z."/>
            <person name="Harris H.M."/>
            <person name="McCann A."/>
            <person name="Guo C."/>
            <person name="Argimon S."/>
            <person name="Zhang W."/>
            <person name="Yang X."/>
            <person name="Jeffery I.B."/>
            <person name="Cooney J.C."/>
            <person name="Kagawa T.F."/>
            <person name="Liu W."/>
            <person name="Song Y."/>
            <person name="Salvetti E."/>
            <person name="Wrobel A."/>
            <person name="Rasinkangas P."/>
            <person name="Parkhill J."/>
            <person name="Rea M.C."/>
            <person name="O'Sullivan O."/>
            <person name="Ritari J."/>
            <person name="Douillard F.P."/>
            <person name="Paul Ross R."/>
            <person name="Yang R."/>
            <person name="Briner A.E."/>
            <person name="Felis G.E."/>
            <person name="de Vos W.M."/>
            <person name="Barrangou R."/>
            <person name="Klaenhammer T.R."/>
            <person name="Caufield P.W."/>
            <person name="Cui Y."/>
            <person name="Zhang H."/>
            <person name="O'Toole P.W."/>
        </authorList>
    </citation>
    <scope>NUCLEOTIDE SEQUENCE [LARGE SCALE GENOMIC DNA]</scope>
    <source>
        <strain evidence="2 3">DSM 21116</strain>
    </source>
</reference>
<keyword evidence="1" id="KW-1133">Transmembrane helix</keyword>
<keyword evidence="1" id="KW-0812">Transmembrane</keyword>
<keyword evidence="1" id="KW-0472">Membrane</keyword>
<dbReference type="PATRIC" id="fig|1423729.3.peg.865"/>